<feature type="signal peptide" evidence="1">
    <location>
        <begin position="1"/>
        <end position="23"/>
    </location>
</feature>
<accession>A0ABT8F4R9</accession>
<organism evidence="2 3">
    <name type="scientific">Shiella aurantiaca</name>
    <dbReference type="NCBI Taxonomy" id="3058365"/>
    <lineage>
        <taxon>Bacteria</taxon>
        <taxon>Pseudomonadati</taxon>
        <taxon>Bacteroidota</taxon>
        <taxon>Cytophagia</taxon>
        <taxon>Cytophagales</taxon>
        <taxon>Shiellaceae</taxon>
        <taxon>Shiella</taxon>
    </lineage>
</organism>
<name>A0ABT8F4R9_9BACT</name>
<keyword evidence="1" id="KW-0732">Signal</keyword>
<proteinExistence type="predicted"/>
<comment type="caution">
    <text evidence="2">The sequence shown here is derived from an EMBL/GenBank/DDBJ whole genome shotgun (WGS) entry which is preliminary data.</text>
</comment>
<dbReference type="RefSeq" id="WP_320003795.1">
    <property type="nucleotide sequence ID" value="NZ_JAUHJS010000003.1"/>
</dbReference>
<feature type="chain" id="PRO_5045133724" description="Adhesin domain-containing protein" evidence="1">
    <location>
        <begin position="24"/>
        <end position="355"/>
    </location>
</feature>
<dbReference type="Proteomes" id="UP001168552">
    <property type="component" value="Unassembled WGS sequence"/>
</dbReference>
<protein>
    <recommendedName>
        <fullName evidence="4">Adhesin domain-containing protein</fullName>
    </recommendedName>
</protein>
<evidence type="ECO:0000313" key="3">
    <source>
        <dbReference type="Proteomes" id="UP001168552"/>
    </source>
</evidence>
<sequence length="355" mass="38828">MKQLVYKCIGGVLLLALTLPVFAKDAIEKTKEVKKSYTVDASVRLKVDNQFGKVHINTSNSNTLTVDILVRVKQSDEKKAQELLDKITIAINEDLKSAKEISFETKIGGKFSNNNKGEFSIDYSISMPRQNPLEVENSFGDVFLDDFDGSLDLEVSYGAAKINRISGTASIEIAFGSGTLAYQKQGELEVSYSKVEAGELGVVEVDSEFSDLVITKGNQVNLDAKYGKVKLGEVQSLQADVQFAGFELSKVYKSIEADLQYADNAQIDWVSKAVNSVKIRSNFGSIKVGLQRGMNAEVSFKSSFGDIDASESDFDFNRLSKEDFKRSMEGKIGSGGSNKVELSADYGKVKVSVVD</sequence>
<evidence type="ECO:0000256" key="1">
    <source>
        <dbReference type="SAM" id="SignalP"/>
    </source>
</evidence>
<evidence type="ECO:0008006" key="4">
    <source>
        <dbReference type="Google" id="ProtNLM"/>
    </source>
</evidence>
<dbReference type="EMBL" id="JAUHJS010000003">
    <property type="protein sequence ID" value="MDN4165269.1"/>
    <property type="molecule type" value="Genomic_DNA"/>
</dbReference>
<gene>
    <name evidence="2" type="ORF">QWY31_07140</name>
</gene>
<evidence type="ECO:0000313" key="2">
    <source>
        <dbReference type="EMBL" id="MDN4165269.1"/>
    </source>
</evidence>
<keyword evidence="3" id="KW-1185">Reference proteome</keyword>
<reference evidence="2" key="1">
    <citation type="submission" date="2023-06" db="EMBL/GenBank/DDBJ databases">
        <title>Cytophagales bacterium Strain LB-30, isolated from soil.</title>
        <authorList>
            <person name="Liu B."/>
        </authorList>
    </citation>
    <scope>NUCLEOTIDE SEQUENCE</scope>
    <source>
        <strain evidence="2">LB-30</strain>
    </source>
</reference>